<accession>A0A0D0DH89</accession>
<dbReference type="InParanoid" id="A0A0D0DH89"/>
<dbReference type="HOGENOM" id="CLU_2203290_0_0_1"/>
<protein>
    <submittedName>
        <fullName evidence="1">Uncharacterized protein</fullName>
    </submittedName>
</protein>
<organism evidence="1 2">
    <name type="scientific">Paxillus rubicundulus Ve08.2h10</name>
    <dbReference type="NCBI Taxonomy" id="930991"/>
    <lineage>
        <taxon>Eukaryota</taxon>
        <taxon>Fungi</taxon>
        <taxon>Dikarya</taxon>
        <taxon>Basidiomycota</taxon>
        <taxon>Agaricomycotina</taxon>
        <taxon>Agaricomycetes</taxon>
        <taxon>Agaricomycetidae</taxon>
        <taxon>Boletales</taxon>
        <taxon>Paxilineae</taxon>
        <taxon>Paxillaceae</taxon>
        <taxon>Paxillus</taxon>
    </lineage>
</organism>
<dbReference type="EMBL" id="KN824932">
    <property type="protein sequence ID" value="KIK97502.1"/>
    <property type="molecule type" value="Genomic_DNA"/>
</dbReference>
<dbReference type="OrthoDB" id="2691516at2759"/>
<keyword evidence="2" id="KW-1185">Reference proteome</keyword>
<name>A0A0D0DH89_9AGAM</name>
<evidence type="ECO:0000313" key="2">
    <source>
        <dbReference type="Proteomes" id="UP000054538"/>
    </source>
</evidence>
<reference evidence="1 2" key="1">
    <citation type="submission" date="2014-04" db="EMBL/GenBank/DDBJ databases">
        <authorList>
            <consortium name="DOE Joint Genome Institute"/>
            <person name="Kuo A."/>
            <person name="Kohler A."/>
            <person name="Jargeat P."/>
            <person name="Nagy L.G."/>
            <person name="Floudas D."/>
            <person name="Copeland A."/>
            <person name="Barry K.W."/>
            <person name="Cichocki N."/>
            <person name="Veneault-Fourrey C."/>
            <person name="LaButti K."/>
            <person name="Lindquist E.A."/>
            <person name="Lipzen A."/>
            <person name="Lundell T."/>
            <person name="Morin E."/>
            <person name="Murat C."/>
            <person name="Sun H."/>
            <person name="Tunlid A."/>
            <person name="Henrissat B."/>
            <person name="Grigoriev I.V."/>
            <person name="Hibbett D.S."/>
            <person name="Martin F."/>
            <person name="Nordberg H.P."/>
            <person name="Cantor M.N."/>
            <person name="Hua S.X."/>
        </authorList>
    </citation>
    <scope>NUCLEOTIDE SEQUENCE [LARGE SCALE GENOMIC DNA]</scope>
    <source>
        <strain evidence="1 2">Ve08.2h10</strain>
    </source>
</reference>
<evidence type="ECO:0000313" key="1">
    <source>
        <dbReference type="EMBL" id="KIK97502.1"/>
    </source>
</evidence>
<dbReference type="AlphaFoldDB" id="A0A0D0DH89"/>
<gene>
    <name evidence="1" type="ORF">PAXRUDRAFT_136157</name>
</gene>
<dbReference type="Proteomes" id="UP000054538">
    <property type="component" value="Unassembled WGS sequence"/>
</dbReference>
<sequence length="108" mass="12575">FGHPAVVQLVLQVLWKDNRYSRYLTNSRNINCFYINAVNLFRGTIIHQVLQENAVPIVTQNEFNLCDHLPTHIQHVQHIKRLQGSELDMYNALVDDVHTHAVEMRGLM</sequence>
<reference evidence="2" key="2">
    <citation type="submission" date="2015-01" db="EMBL/GenBank/DDBJ databases">
        <title>Evolutionary Origins and Diversification of the Mycorrhizal Mutualists.</title>
        <authorList>
            <consortium name="DOE Joint Genome Institute"/>
            <consortium name="Mycorrhizal Genomics Consortium"/>
            <person name="Kohler A."/>
            <person name="Kuo A."/>
            <person name="Nagy L.G."/>
            <person name="Floudas D."/>
            <person name="Copeland A."/>
            <person name="Barry K.W."/>
            <person name="Cichocki N."/>
            <person name="Veneault-Fourrey C."/>
            <person name="LaButti K."/>
            <person name="Lindquist E.A."/>
            <person name="Lipzen A."/>
            <person name="Lundell T."/>
            <person name="Morin E."/>
            <person name="Murat C."/>
            <person name="Riley R."/>
            <person name="Ohm R."/>
            <person name="Sun H."/>
            <person name="Tunlid A."/>
            <person name="Henrissat B."/>
            <person name="Grigoriev I.V."/>
            <person name="Hibbett D.S."/>
            <person name="Martin F."/>
        </authorList>
    </citation>
    <scope>NUCLEOTIDE SEQUENCE [LARGE SCALE GENOMIC DNA]</scope>
    <source>
        <strain evidence="2">Ve08.2h10</strain>
    </source>
</reference>
<feature type="non-terminal residue" evidence="1">
    <location>
        <position position="1"/>
    </location>
</feature>
<proteinExistence type="predicted"/>